<dbReference type="SMART" id="SM00342">
    <property type="entry name" value="HTH_ARAC"/>
    <property type="match status" value="2"/>
</dbReference>
<dbReference type="InterPro" id="IPR037923">
    <property type="entry name" value="HTH-like"/>
</dbReference>
<dbReference type="Proteomes" id="UP000288028">
    <property type="component" value="Unassembled WGS sequence"/>
</dbReference>
<dbReference type="InterPro" id="IPR018060">
    <property type="entry name" value="HTH_AraC"/>
</dbReference>
<dbReference type="EMBL" id="NGKB01000009">
    <property type="protein sequence ID" value="RSU13242.1"/>
    <property type="molecule type" value="Genomic_DNA"/>
</dbReference>
<protein>
    <recommendedName>
        <fullName evidence="4">HTH araC/xylS-type domain-containing protein</fullName>
    </recommendedName>
</protein>
<dbReference type="PROSITE" id="PS00041">
    <property type="entry name" value="HTH_ARAC_FAMILY_1"/>
    <property type="match status" value="1"/>
</dbReference>
<evidence type="ECO:0000256" key="3">
    <source>
        <dbReference type="ARBA" id="ARBA00023163"/>
    </source>
</evidence>
<organism evidence="5 6">
    <name type="scientific">Vagococcus carniphilus</name>
    <dbReference type="NCBI Taxonomy" id="218144"/>
    <lineage>
        <taxon>Bacteria</taxon>
        <taxon>Bacillati</taxon>
        <taxon>Bacillota</taxon>
        <taxon>Bacilli</taxon>
        <taxon>Lactobacillales</taxon>
        <taxon>Enterococcaceae</taxon>
        <taxon>Vagococcus</taxon>
    </lineage>
</organism>
<dbReference type="PANTHER" id="PTHR43280">
    <property type="entry name" value="ARAC-FAMILY TRANSCRIPTIONAL REGULATOR"/>
    <property type="match status" value="1"/>
</dbReference>
<reference evidence="5 6" key="1">
    <citation type="submission" date="2017-05" db="EMBL/GenBank/DDBJ databases">
        <title>Vagococcus spp. assemblies.</title>
        <authorList>
            <person name="Gulvik C.A."/>
        </authorList>
    </citation>
    <scope>NUCLEOTIDE SEQUENCE [LARGE SCALE GENOMIC DNA]</scope>
    <source>
        <strain evidence="5 6">SS1714</strain>
    </source>
</reference>
<dbReference type="InterPro" id="IPR009057">
    <property type="entry name" value="Homeodomain-like_sf"/>
</dbReference>
<keyword evidence="3" id="KW-0804">Transcription</keyword>
<feature type="domain" description="HTH araC/xylS-type" evidence="4">
    <location>
        <begin position="293"/>
        <end position="391"/>
    </location>
</feature>
<sequence>MTDNFPYISGDYFSEKYQPFELTLTNETLFKTEKEHFRNEIEYIFVSDGLGSIEINGAVVSIKKGDFIQLMPYHVHRFIFEKEESIQIVKIRFSIGLLLYTSTNKKNYLKFIQSLENSIPVVHLNERFQRRLAFIFEETIFDINEGKKGLETLYISLISFISYAYYYHYNQLIEEKEKQHLGGRMLQYIQFHHQEQLTINQVADVFSLGPEEVKEILYDLTGFSFTQLLNQVRIRNAVALTQFNELSINQIGKICGYQTDSAFYKQFKLLENKTPECYRQEIKGQEDIQSDAFEIFLFLMEYLCEPITINELAKKLNFSEKKINNRLKEAFNLNFHDFYTKLRIVAARNLLISMPLKVEEVALKMGFQDRLTFSRNFKKVFGVTPSQYKKTKEEDKILIFY</sequence>
<dbReference type="Gene3D" id="1.10.10.60">
    <property type="entry name" value="Homeodomain-like"/>
    <property type="match status" value="3"/>
</dbReference>
<keyword evidence="1" id="KW-0805">Transcription regulation</keyword>
<dbReference type="PROSITE" id="PS01124">
    <property type="entry name" value="HTH_ARAC_FAMILY_2"/>
    <property type="match status" value="2"/>
</dbReference>
<dbReference type="SUPFAM" id="SSF46689">
    <property type="entry name" value="Homeodomain-like"/>
    <property type="match status" value="2"/>
</dbReference>
<dbReference type="OrthoDB" id="9788446at2"/>
<dbReference type="RefSeq" id="WP_126794930.1">
    <property type="nucleotide sequence ID" value="NZ_CP060720.1"/>
</dbReference>
<evidence type="ECO:0000313" key="6">
    <source>
        <dbReference type="Proteomes" id="UP000288028"/>
    </source>
</evidence>
<dbReference type="AlphaFoldDB" id="A0A430AYU6"/>
<keyword evidence="2" id="KW-0238">DNA-binding</keyword>
<dbReference type="SUPFAM" id="SSF51215">
    <property type="entry name" value="Regulatory protein AraC"/>
    <property type="match status" value="1"/>
</dbReference>
<comment type="caution">
    <text evidence="5">The sequence shown here is derived from an EMBL/GenBank/DDBJ whole genome shotgun (WGS) entry which is preliminary data.</text>
</comment>
<dbReference type="GeneID" id="95580926"/>
<dbReference type="InterPro" id="IPR020449">
    <property type="entry name" value="Tscrpt_reg_AraC-type_HTH"/>
</dbReference>
<feature type="domain" description="HTH araC/xylS-type" evidence="4">
    <location>
        <begin position="183"/>
        <end position="281"/>
    </location>
</feature>
<gene>
    <name evidence="5" type="ORF">CBF28_10295</name>
</gene>
<dbReference type="InterPro" id="IPR003313">
    <property type="entry name" value="AraC-bd"/>
</dbReference>
<dbReference type="PANTHER" id="PTHR43280:SF28">
    <property type="entry name" value="HTH-TYPE TRANSCRIPTIONAL ACTIVATOR RHAS"/>
    <property type="match status" value="1"/>
</dbReference>
<evidence type="ECO:0000259" key="4">
    <source>
        <dbReference type="PROSITE" id="PS01124"/>
    </source>
</evidence>
<dbReference type="Pfam" id="PF12833">
    <property type="entry name" value="HTH_18"/>
    <property type="match status" value="2"/>
</dbReference>
<proteinExistence type="predicted"/>
<dbReference type="InterPro" id="IPR014710">
    <property type="entry name" value="RmlC-like_jellyroll"/>
</dbReference>
<dbReference type="Pfam" id="PF02311">
    <property type="entry name" value="AraC_binding"/>
    <property type="match status" value="1"/>
</dbReference>
<dbReference type="GO" id="GO:0003700">
    <property type="term" value="F:DNA-binding transcription factor activity"/>
    <property type="evidence" value="ECO:0007669"/>
    <property type="project" value="InterPro"/>
</dbReference>
<dbReference type="GO" id="GO:0043565">
    <property type="term" value="F:sequence-specific DNA binding"/>
    <property type="evidence" value="ECO:0007669"/>
    <property type="project" value="InterPro"/>
</dbReference>
<name>A0A430AYU6_9ENTE</name>
<evidence type="ECO:0000256" key="2">
    <source>
        <dbReference type="ARBA" id="ARBA00023125"/>
    </source>
</evidence>
<accession>A0A430AYU6</accession>
<keyword evidence="6" id="KW-1185">Reference proteome</keyword>
<evidence type="ECO:0000313" key="5">
    <source>
        <dbReference type="EMBL" id="RSU13242.1"/>
    </source>
</evidence>
<dbReference type="InterPro" id="IPR018062">
    <property type="entry name" value="HTH_AraC-typ_CS"/>
</dbReference>
<evidence type="ECO:0000256" key="1">
    <source>
        <dbReference type="ARBA" id="ARBA00023015"/>
    </source>
</evidence>
<dbReference type="PRINTS" id="PR00032">
    <property type="entry name" value="HTHARAC"/>
</dbReference>
<dbReference type="Gene3D" id="2.60.120.10">
    <property type="entry name" value="Jelly Rolls"/>
    <property type="match status" value="1"/>
</dbReference>